<protein>
    <recommendedName>
        <fullName evidence="2">Cystatin domain-containing protein</fullName>
    </recommendedName>
</protein>
<sequence length="137" mass="14880">MMINNLSAPAAATTLIFILALLITFSNILALPIATNVIPGGRQPISNQTLIEELTTFIPKASSNGVCRVTRVLSAQQQVVAGTIYYLVVEVSTSCDATSSQTFCEKLKIFRPLVTRSVENPQLQLQKEQRVDCNTPA</sequence>
<dbReference type="VEuPathDB" id="AmoebaDB:NF0117700"/>
<dbReference type="InterPro" id="IPR000010">
    <property type="entry name" value="Cystatin_dom"/>
</dbReference>
<dbReference type="RefSeq" id="XP_044562297.1">
    <property type="nucleotide sequence ID" value="XM_044706895.1"/>
</dbReference>
<comment type="caution">
    <text evidence="3">The sequence shown here is derived from an EMBL/GenBank/DDBJ whole genome shotgun (WGS) entry which is preliminary data.</text>
</comment>
<keyword evidence="1" id="KW-0732">Signal</keyword>
<dbReference type="VEuPathDB" id="AmoebaDB:NfTy_070410"/>
<gene>
    <name evidence="3" type="ORF">FDP41_003576</name>
</gene>
<dbReference type="PROSITE" id="PS00287">
    <property type="entry name" value="CYSTATIN"/>
    <property type="match status" value="1"/>
</dbReference>
<evidence type="ECO:0000313" key="4">
    <source>
        <dbReference type="Proteomes" id="UP000444721"/>
    </source>
</evidence>
<dbReference type="GO" id="GO:0004869">
    <property type="term" value="F:cysteine-type endopeptidase inhibitor activity"/>
    <property type="evidence" value="ECO:0007669"/>
    <property type="project" value="InterPro"/>
</dbReference>
<evidence type="ECO:0000256" key="1">
    <source>
        <dbReference type="SAM" id="SignalP"/>
    </source>
</evidence>
<reference evidence="3 4" key="1">
    <citation type="journal article" date="2019" name="Sci. Rep.">
        <title>Nanopore sequencing improves the draft genome of the human pathogenic amoeba Naegleria fowleri.</title>
        <authorList>
            <person name="Liechti N."/>
            <person name="Schurch N."/>
            <person name="Bruggmann R."/>
            <person name="Wittwer M."/>
        </authorList>
    </citation>
    <scope>NUCLEOTIDE SEQUENCE [LARGE SCALE GENOMIC DNA]</scope>
    <source>
        <strain evidence="3 4">ATCC 30894</strain>
    </source>
</reference>
<name>A0A6A5BTM4_NAEFO</name>
<dbReference type="Gene3D" id="3.10.450.10">
    <property type="match status" value="1"/>
</dbReference>
<feature type="domain" description="Cystatin" evidence="2">
    <location>
        <begin position="63"/>
        <end position="101"/>
    </location>
</feature>
<evidence type="ECO:0000313" key="3">
    <source>
        <dbReference type="EMBL" id="KAF0977584.1"/>
    </source>
</evidence>
<proteinExistence type="predicted"/>
<feature type="signal peptide" evidence="1">
    <location>
        <begin position="1"/>
        <end position="30"/>
    </location>
</feature>
<dbReference type="SUPFAM" id="SSF54403">
    <property type="entry name" value="Cystatin/monellin"/>
    <property type="match status" value="1"/>
</dbReference>
<dbReference type="OrthoDB" id="1908104at2759"/>
<organism evidence="3 4">
    <name type="scientific">Naegleria fowleri</name>
    <name type="common">Brain eating amoeba</name>
    <dbReference type="NCBI Taxonomy" id="5763"/>
    <lineage>
        <taxon>Eukaryota</taxon>
        <taxon>Discoba</taxon>
        <taxon>Heterolobosea</taxon>
        <taxon>Tetramitia</taxon>
        <taxon>Eutetramitia</taxon>
        <taxon>Vahlkampfiidae</taxon>
        <taxon>Naegleria</taxon>
    </lineage>
</organism>
<dbReference type="InterPro" id="IPR046350">
    <property type="entry name" value="Cystatin_sf"/>
</dbReference>
<dbReference type="EMBL" id="VFQX01000034">
    <property type="protein sequence ID" value="KAF0977584.1"/>
    <property type="molecule type" value="Genomic_DNA"/>
</dbReference>
<dbReference type="GeneID" id="68110794"/>
<keyword evidence="4" id="KW-1185">Reference proteome</keyword>
<evidence type="ECO:0000259" key="2">
    <source>
        <dbReference type="Pfam" id="PF00031"/>
    </source>
</evidence>
<dbReference type="AlphaFoldDB" id="A0A6A5BTM4"/>
<feature type="chain" id="PRO_5025627812" description="Cystatin domain-containing protein" evidence="1">
    <location>
        <begin position="31"/>
        <end position="137"/>
    </location>
</feature>
<dbReference type="CDD" id="cd00042">
    <property type="entry name" value="CY"/>
    <property type="match status" value="1"/>
</dbReference>
<dbReference type="Proteomes" id="UP000444721">
    <property type="component" value="Unassembled WGS sequence"/>
</dbReference>
<dbReference type="InterPro" id="IPR018073">
    <property type="entry name" value="Prot_inh_cystat_CS"/>
</dbReference>
<dbReference type="Pfam" id="PF00031">
    <property type="entry name" value="Cystatin"/>
    <property type="match status" value="1"/>
</dbReference>
<accession>A0A6A5BTM4</accession>
<dbReference type="VEuPathDB" id="AmoebaDB:FDP41_003576"/>